<evidence type="ECO:0000313" key="3">
    <source>
        <dbReference type="Proteomes" id="UP001642464"/>
    </source>
</evidence>
<sequence>MIALLLGALLAVAESAVMIQRNSYESTSCGGQVVRTEYMDTSCNQNRDGTYGKFTCIGDVVTFQAYNDSACTTTLSSNSSTPLSTCSENNDKYVSCADVTVVSINFYSTGCTSDALQGTYTLPLGCRATGGMENGQVRTMSQKVEMSGANLVSKTYSTSLDCTGTSVDVQLPCGSTCVNGSTSAALPDGYFAYTGSCSDGSLSGTSQVGAPVMALTAGYLAWQA</sequence>
<feature type="signal peptide" evidence="1">
    <location>
        <begin position="1"/>
        <end position="15"/>
    </location>
</feature>
<dbReference type="Proteomes" id="UP001642464">
    <property type="component" value="Unassembled WGS sequence"/>
</dbReference>
<name>A0ABP0ILA4_9DINO</name>
<dbReference type="EMBL" id="CAXAMM010004380">
    <property type="protein sequence ID" value="CAK9003366.1"/>
    <property type="molecule type" value="Genomic_DNA"/>
</dbReference>
<comment type="caution">
    <text evidence="2">The sequence shown here is derived from an EMBL/GenBank/DDBJ whole genome shotgun (WGS) entry which is preliminary data.</text>
</comment>
<accession>A0ABP0ILA4</accession>
<organism evidence="2 3">
    <name type="scientific">Durusdinium trenchii</name>
    <dbReference type="NCBI Taxonomy" id="1381693"/>
    <lineage>
        <taxon>Eukaryota</taxon>
        <taxon>Sar</taxon>
        <taxon>Alveolata</taxon>
        <taxon>Dinophyceae</taxon>
        <taxon>Suessiales</taxon>
        <taxon>Symbiodiniaceae</taxon>
        <taxon>Durusdinium</taxon>
    </lineage>
</organism>
<gene>
    <name evidence="2" type="ORF">SCF082_LOCUS7708</name>
</gene>
<keyword evidence="1" id="KW-0732">Signal</keyword>
<keyword evidence="3" id="KW-1185">Reference proteome</keyword>
<feature type="chain" id="PRO_5046687840" evidence="1">
    <location>
        <begin position="16"/>
        <end position="224"/>
    </location>
</feature>
<evidence type="ECO:0000313" key="2">
    <source>
        <dbReference type="EMBL" id="CAK9003366.1"/>
    </source>
</evidence>
<evidence type="ECO:0000256" key="1">
    <source>
        <dbReference type="SAM" id="SignalP"/>
    </source>
</evidence>
<reference evidence="2 3" key="1">
    <citation type="submission" date="2024-02" db="EMBL/GenBank/DDBJ databases">
        <authorList>
            <person name="Chen Y."/>
            <person name="Shah S."/>
            <person name="Dougan E. K."/>
            <person name="Thang M."/>
            <person name="Chan C."/>
        </authorList>
    </citation>
    <scope>NUCLEOTIDE SEQUENCE [LARGE SCALE GENOMIC DNA]</scope>
</reference>
<proteinExistence type="predicted"/>
<protein>
    <submittedName>
        <fullName evidence="2">Uncharacterized protein</fullName>
    </submittedName>
</protein>